<dbReference type="EMBL" id="BSXN01001515">
    <property type="protein sequence ID" value="GME73388.1"/>
    <property type="molecule type" value="Genomic_DNA"/>
</dbReference>
<evidence type="ECO:0000256" key="1">
    <source>
        <dbReference type="SAM" id="Phobius"/>
    </source>
</evidence>
<protein>
    <submittedName>
        <fullName evidence="2">Unnamed protein product</fullName>
    </submittedName>
</protein>
<feature type="transmembrane region" description="Helical" evidence="1">
    <location>
        <begin position="6"/>
        <end position="32"/>
    </location>
</feature>
<sequence>MYLYSVAFAVGTVVAVAGIAVVVVVVGIAVGLTKQSHLIGMKYLMFVEWTLFELLKDEIVDDGDEACDFCSWIVLEADAGFGDKKSISSNEADFDEEVDTILLSCDAILLLLAEEIEDEGDDEEDDDAIEVDVAETIEFGSGRVELATHFFISYLVLTKFSILLSSGE</sequence>
<keyword evidence="3" id="KW-1185">Reference proteome</keyword>
<accession>A0A9W6T3J9</accession>
<evidence type="ECO:0000313" key="3">
    <source>
        <dbReference type="Proteomes" id="UP001165120"/>
    </source>
</evidence>
<name>A0A9W6T3J9_CANBO</name>
<dbReference type="AlphaFoldDB" id="A0A9W6T3J9"/>
<dbReference type="Proteomes" id="UP001165120">
    <property type="component" value="Unassembled WGS sequence"/>
</dbReference>
<keyword evidence="1" id="KW-0812">Transmembrane</keyword>
<organism evidence="2 3">
    <name type="scientific">Candida boidinii</name>
    <name type="common">Yeast</name>
    <dbReference type="NCBI Taxonomy" id="5477"/>
    <lineage>
        <taxon>Eukaryota</taxon>
        <taxon>Fungi</taxon>
        <taxon>Dikarya</taxon>
        <taxon>Ascomycota</taxon>
        <taxon>Saccharomycotina</taxon>
        <taxon>Pichiomycetes</taxon>
        <taxon>Pichiales</taxon>
        <taxon>Pichiaceae</taxon>
        <taxon>Ogataea</taxon>
        <taxon>Ogataea/Candida clade</taxon>
    </lineage>
</organism>
<reference evidence="2" key="1">
    <citation type="submission" date="2023-04" db="EMBL/GenBank/DDBJ databases">
        <title>Candida boidinii NBRC 10035.</title>
        <authorList>
            <person name="Ichikawa N."/>
            <person name="Sato H."/>
            <person name="Tonouchi N."/>
        </authorList>
    </citation>
    <scope>NUCLEOTIDE SEQUENCE</scope>
    <source>
        <strain evidence="2">NBRC 10035</strain>
    </source>
</reference>
<keyword evidence="1" id="KW-1133">Transmembrane helix</keyword>
<evidence type="ECO:0000313" key="2">
    <source>
        <dbReference type="EMBL" id="GME73388.1"/>
    </source>
</evidence>
<keyword evidence="1" id="KW-0472">Membrane</keyword>
<proteinExistence type="predicted"/>
<comment type="caution">
    <text evidence="2">The sequence shown here is derived from an EMBL/GenBank/DDBJ whole genome shotgun (WGS) entry which is preliminary data.</text>
</comment>
<gene>
    <name evidence="2" type="ORF">Cboi02_000402000</name>
</gene>